<organism evidence="1 2">
    <name type="scientific">Citrus sinensis</name>
    <name type="common">Sweet orange</name>
    <name type="synonym">Citrus aurantium var. sinensis</name>
    <dbReference type="NCBI Taxonomy" id="2711"/>
    <lineage>
        <taxon>Eukaryota</taxon>
        <taxon>Viridiplantae</taxon>
        <taxon>Streptophyta</taxon>
        <taxon>Embryophyta</taxon>
        <taxon>Tracheophyta</taxon>
        <taxon>Spermatophyta</taxon>
        <taxon>Magnoliopsida</taxon>
        <taxon>eudicotyledons</taxon>
        <taxon>Gunneridae</taxon>
        <taxon>Pentapetalae</taxon>
        <taxon>rosids</taxon>
        <taxon>malvids</taxon>
        <taxon>Sapindales</taxon>
        <taxon>Rutaceae</taxon>
        <taxon>Aurantioideae</taxon>
        <taxon>Citrus</taxon>
    </lineage>
</organism>
<gene>
    <name evidence="1" type="ORF">KPL71_009150</name>
</gene>
<dbReference type="Proteomes" id="UP000829398">
    <property type="component" value="Chromosome 3"/>
</dbReference>
<accession>A0ACB8MCY6</accession>
<keyword evidence="2" id="KW-1185">Reference proteome</keyword>
<name>A0ACB8MCY6_CITSI</name>
<reference evidence="2" key="1">
    <citation type="journal article" date="2023" name="Hortic. Res.">
        <title>A chromosome-level phased genome enabling allele-level studies in sweet orange: a case study on citrus Huanglongbing tolerance.</title>
        <authorList>
            <person name="Wu B."/>
            <person name="Yu Q."/>
            <person name="Deng Z."/>
            <person name="Duan Y."/>
            <person name="Luo F."/>
            <person name="Gmitter F. Jr."/>
        </authorList>
    </citation>
    <scope>NUCLEOTIDE SEQUENCE [LARGE SCALE GENOMIC DNA]</scope>
    <source>
        <strain evidence="2">cv. Valencia</strain>
    </source>
</reference>
<protein>
    <submittedName>
        <fullName evidence="1">Uncharacterized protein</fullName>
    </submittedName>
</protein>
<comment type="caution">
    <text evidence="1">The sequence shown here is derived from an EMBL/GenBank/DDBJ whole genome shotgun (WGS) entry which is preliminary data.</text>
</comment>
<sequence length="667" mass="75658">MDKVRCMLLYSKLPKSLWAEALNTACYMVNRSPSTVIECKTPIELWSGRVADYSKLRIFGCVAYAHVKQGKLEPIALRCRFLGYPDGVKGYRLWCIDLKPPKCIISRDFEVESHEQDRTELETEGDLGRVTDRSDVVQEPEPAENEDNSYQLVRDRKRRAINEEELKTYKEAINSRDKLKWKESMDEEIESLMKNGTWKLIVRPEKRKTVSCKWIFKVKEEQMDVKTAFLHGELQEEIEMEQPEGYVVSGKEDHVCLLKKSLYGLKQSPTQWDIGDGKMIYLMLYVDDMLIACHSIDEISHLKDLLSSEFDMKDLGAARKILEQGKMARIPYSSTVGSLMYGMVLTRPDISHAVSIVSRFMENPGYEHWRVVQWIMRYLKGTMEFGLLYGGLKQEWHKLVGYVDSDFAGDLDKRRSQTGFILTLGGCTVNWKATLQNVVALSTIEAEYTAVAEAFKEAIWLKGMVSEISVLGRIWLVLSKPNSQQIVELCPTLASKGEMLGFIRCVGRKDRSPAVVSSEGGIVELCPTLASKGEMLGFISCYFGCYSNKLSDQVMVGFSPLGDVGFSDDNQHTTVSFKFSSDSQLVARCGVCPVYVNANKTKPNSFTLKFVTEIWKSDDMPRATGTYPASESEPSSDEDELEPSSDDEELEPTPKRICRDQIHTPYN</sequence>
<proteinExistence type="predicted"/>
<evidence type="ECO:0000313" key="1">
    <source>
        <dbReference type="EMBL" id="KAH9782995.1"/>
    </source>
</evidence>
<dbReference type="EMBL" id="CM039172">
    <property type="protein sequence ID" value="KAH9782995.1"/>
    <property type="molecule type" value="Genomic_DNA"/>
</dbReference>
<evidence type="ECO:0000313" key="2">
    <source>
        <dbReference type="Proteomes" id="UP000829398"/>
    </source>
</evidence>